<keyword evidence="1" id="KW-0812">Transmembrane</keyword>
<gene>
    <name evidence="2" type="ORF">RM553_04640</name>
</gene>
<dbReference type="EMBL" id="JAVRHQ010000003">
    <property type="protein sequence ID" value="MDT0642113.1"/>
    <property type="molecule type" value="Genomic_DNA"/>
</dbReference>
<keyword evidence="1" id="KW-0472">Membrane</keyword>
<keyword evidence="1" id="KW-1133">Transmembrane helix</keyword>
<feature type="transmembrane region" description="Helical" evidence="1">
    <location>
        <begin position="49"/>
        <end position="66"/>
    </location>
</feature>
<reference evidence="2 3" key="1">
    <citation type="submission" date="2023-09" db="EMBL/GenBank/DDBJ databases">
        <authorList>
            <person name="Rey-Velasco X."/>
        </authorList>
    </citation>
    <scope>NUCLEOTIDE SEQUENCE [LARGE SCALE GENOMIC DNA]</scope>
    <source>
        <strain evidence="2 3">F363</strain>
    </source>
</reference>
<organism evidence="2 3">
    <name type="scientific">Autumnicola tepida</name>
    <dbReference type="NCBI Taxonomy" id="3075595"/>
    <lineage>
        <taxon>Bacteria</taxon>
        <taxon>Pseudomonadati</taxon>
        <taxon>Bacteroidota</taxon>
        <taxon>Flavobacteriia</taxon>
        <taxon>Flavobacteriales</taxon>
        <taxon>Flavobacteriaceae</taxon>
        <taxon>Autumnicola</taxon>
    </lineage>
</organism>
<feature type="transmembrane region" description="Helical" evidence="1">
    <location>
        <begin position="12"/>
        <end position="37"/>
    </location>
</feature>
<sequence>MNNSFLTRLAAALSIIIVFVIDYHIPPGTAIGVLYLTSITIVFNQKKRVILFCSLVSTFLILLNVYLFKDIIHDNSVYYDRLLSIFGIWASCLIALRYRSLSERHNNYKKKRIEMVEEMLFITNHKVRQSISQIQGLNILLDHQGSSEQELKEISILLKQPVQDLDDFTRELTRFMIEKEIITQPKPEPQKSGCF</sequence>
<dbReference type="RefSeq" id="WP_311533782.1">
    <property type="nucleotide sequence ID" value="NZ_JAVRHQ010000003.1"/>
</dbReference>
<name>A0ABU3C6Z4_9FLAO</name>
<evidence type="ECO:0000313" key="3">
    <source>
        <dbReference type="Proteomes" id="UP001262889"/>
    </source>
</evidence>
<feature type="transmembrane region" description="Helical" evidence="1">
    <location>
        <begin position="78"/>
        <end position="96"/>
    </location>
</feature>
<protein>
    <recommendedName>
        <fullName evidence="4">Histidine kinase</fullName>
    </recommendedName>
</protein>
<dbReference type="Proteomes" id="UP001262889">
    <property type="component" value="Unassembled WGS sequence"/>
</dbReference>
<proteinExistence type="predicted"/>
<accession>A0ABU3C6Z4</accession>
<comment type="caution">
    <text evidence="2">The sequence shown here is derived from an EMBL/GenBank/DDBJ whole genome shotgun (WGS) entry which is preliminary data.</text>
</comment>
<evidence type="ECO:0008006" key="4">
    <source>
        <dbReference type="Google" id="ProtNLM"/>
    </source>
</evidence>
<evidence type="ECO:0000256" key="1">
    <source>
        <dbReference type="SAM" id="Phobius"/>
    </source>
</evidence>
<evidence type="ECO:0000313" key="2">
    <source>
        <dbReference type="EMBL" id="MDT0642113.1"/>
    </source>
</evidence>
<keyword evidence="3" id="KW-1185">Reference proteome</keyword>